<dbReference type="Proteomes" id="UP000054495">
    <property type="component" value="Unassembled WGS sequence"/>
</dbReference>
<dbReference type="EMBL" id="KE124904">
    <property type="protein sequence ID" value="EPB75367.1"/>
    <property type="molecule type" value="Genomic_DNA"/>
</dbReference>
<evidence type="ECO:0000313" key="2">
    <source>
        <dbReference type="Proteomes" id="UP000054495"/>
    </source>
</evidence>
<accession>A0A0D6M667</accession>
<evidence type="ECO:0000313" key="1">
    <source>
        <dbReference type="EMBL" id="EPB75367.1"/>
    </source>
</evidence>
<organism evidence="1 2">
    <name type="scientific">Ancylostoma ceylanicum</name>
    <dbReference type="NCBI Taxonomy" id="53326"/>
    <lineage>
        <taxon>Eukaryota</taxon>
        <taxon>Metazoa</taxon>
        <taxon>Ecdysozoa</taxon>
        <taxon>Nematoda</taxon>
        <taxon>Chromadorea</taxon>
        <taxon>Rhabditida</taxon>
        <taxon>Rhabditina</taxon>
        <taxon>Rhabditomorpha</taxon>
        <taxon>Strongyloidea</taxon>
        <taxon>Ancylostomatidae</taxon>
        <taxon>Ancylostomatinae</taxon>
        <taxon>Ancylostoma</taxon>
    </lineage>
</organism>
<gene>
    <name evidence="1" type="ORF">ANCCEY_05526</name>
</gene>
<sequence>MAAGAVCIDLLVPVHSIEDNPTEKSTSAEPTVTEAYLVSVNKDRIKEVTKKLKRSYRLIEAQRLSATA</sequence>
<keyword evidence="2" id="KW-1185">Reference proteome</keyword>
<reference evidence="1 2" key="1">
    <citation type="submission" date="2013-05" db="EMBL/GenBank/DDBJ databases">
        <title>Draft genome of the parasitic nematode Anyclostoma ceylanicum.</title>
        <authorList>
            <person name="Mitreva M."/>
        </authorList>
    </citation>
    <scope>NUCLEOTIDE SEQUENCE [LARGE SCALE GENOMIC DNA]</scope>
</reference>
<proteinExistence type="predicted"/>
<name>A0A0D6M667_9BILA</name>
<protein>
    <submittedName>
        <fullName evidence="1">Uncharacterized protein</fullName>
    </submittedName>
</protein>
<dbReference type="AlphaFoldDB" id="A0A0D6M667"/>